<comment type="caution">
    <text evidence="2">The sequence shown here is derived from an EMBL/GenBank/DDBJ whole genome shotgun (WGS) entry which is preliminary data.</text>
</comment>
<organism evidence="2 3">
    <name type="scientific">Aliivibrio logei</name>
    <name type="common">Vibrio logei</name>
    <dbReference type="NCBI Taxonomy" id="688"/>
    <lineage>
        <taxon>Bacteria</taxon>
        <taxon>Pseudomonadati</taxon>
        <taxon>Pseudomonadota</taxon>
        <taxon>Gammaproteobacteria</taxon>
        <taxon>Vibrionales</taxon>
        <taxon>Vibrionaceae</taxon>
        <taxon>Aliivibrio</taxon>
    </lineage>
</organism>
<dbReference type="Pfam" id="PF16989">
    <property type="entry name" value="T6SS_VasJ"/>
    <property type="match status" value="1"/>
</dbReference>
<accession>A0A1B9NWT6</accession>
<protein>
    <submittedName>
        <fullName evidence="2">Type VI secretion system ImpA domain-containing protein</fullName>
    </submittedName>
</protein>
<dbReference type="PANTHER" id="PTHR37024">
    <property type="entry name" value="TYPE VI SECRETION SYSTEM DUF2094 AND IMPA-RELATED DOMAIN PROTEIN"/>
    <property type="match status" value="1"/>
</dbReference>
<evidence type="ECO:0000313" key="3">
    <source>
        <dbReference type="Proteomes" id="UP000093523"/>
    </source>
</evidence>
<dbReference type="PANTHER" id="PTHR37024:SF3">
    <property type="entry name" value="TYPE VI SECRETION SYSTEM PROTEIN TSSA"/>
    <property type="match status" value="1"/>
</dbReference>
<dbReference type="InterPro" id="IPR017739">
    <property type="entry name" value="T6SS-assoc_VCA0119"/>
</dbReference>
<dbReference type="AlphaFoldDB" id="A0A1B9NWT6"/>
<name>A0A1B9NWT6_ALILO</name>
<proteinExistence type="predicted"/>
<dbReference type="InterPro" id="IPR010657">
    <property type="entry name" value="ImpA_N"/>
</dbReference>
<dbReference type="Proteomes" id="UP000093523">
    <property type="component" value="Unassembled WGS sequence"/>
</dbReference>
<gene>
    <name evidence="2" type="ORF">A6E04_15860</name>
</gene>
<dbReference type="NCBIfam" id="TIGR03362">
    <property type="entry name" value="VI_chp_7"/>
    <property type="match status" value="1"/>
</dbReference>
<evidence type="ECO:0000259" key="1">
    <source>
        <dbReference type="Pfam" id="PF06812"/>
    </source>
</evidence>
<dbReference type="Pfam" id="PF06812">
    <property type="entry name" value="ImpA_N"/>
    <property type="match status" value="1"/>
</dbReference>
<dbReference type="EMBL" id="MAJU01000015">
    <property type="protein sequence ID" value="OCH19666.1"/>
    <property type="molecule type" value="Genomic_DNA"/>
</dbReference>
<evidence type="ECO:0000313" key="2">
    <source>
        <dbReference type="EMBL" id="OCH19666.1"/>
    </source>
</evidence>
<sequence length="517" mass="58330">MKTVDIDVLLKPINEMSPAGEDAKYEFCYELMEFEIKKFGSLFGETVDWKAVETNGTEVLTSHSKDLKAICYLTRAWIEREGFNGFETGLSLFSQSLTLFSDSLYPRRKRARDGAVEWFISQLESVLPKLDSQQLSWDQASSCLTLIAEIDEKYQESFSDSDVAFFAVRSAVNAIMDRLPQVGMNETASVTHQENEQADLAQESIEATPSVVTAQTIAPVQRKAEPVRKEVDIDTDFSSPSASKKTLKKIAEFMLHSNIGASLAYRLHRYSTWCDVDELPPYDNDKKTPISLAVSQDQLSEYKEKAKHETDPEVIKRLEKTLTDAPFWLSGHHLMYQMLMNLNHESAAEAVKQETALFIQELNGVEALTFANSVPFADEATLKWLASRTAITPAALMPMPLEFSNDTTLSEGEITLATLGDYVSTISQGLAADTSGRGQLMLQLKLIKAYHLVGLLPLCLPYIEKIWVVREEINLMSWEPHLCNQLDMLVEKTMTEMYPSKDLIPEKYQQWLSINNK</sequence>
<feature type="domain" description="ImpA N-terminal" evidence="1">
    <location>
        <begin position="10"/>
        <end position="118"/>
    </location>
</feature>
<dbReference type="RefSeq" id="WP_065611773.1">
    <property type="nucleotide sequence ID" value="NZ_CAWMPN010000015.1"/>
</dbReference>
<reference evidence="2 3" key="1">
    <citation type="submission" date="2016-06" db="EMBL/GenBank/DDBJ databases">
        <authorList>
            <person name="Kjaerup R.B."/>
            <person name="Dalgaard T.S."/>
            <person name="Juul-Madsen H.R."/>
        </authorList>
    </citation>
    <scope>NUCLEOTIDE SEQUENCE [LARGE SCALE GENOMIC DNA]</scope>
    <source>
        <strain evidence="2 3">1S159</strain>
    </source>
</reference>
<dbReference type="STRING" id="688.A6E04_15860"/>